<keyword evidence="2" id="KW-1185">Reference proteome</keyword>
<name>A0A6P2CWE1_9BACT</name>
<dbReference type="RefSeq" id="WP_232069623.1">
    <property type="nucleotide sequence ID" value="NZ_LR593886.1"/>
</dbReference>
<dbReference type="Proteomes" id="UP000464178">
    <property type="component" value="Chromosome"/>
</dbReference>
<dbReference type="AlphaFoldDB" id="A0A6P2CWE1"/>
<accession>A0A6P2CWE1</accession>
<evidence type="ECO:0000313" key="2">
    <source>
        <dbReference type="Proteomes" id="UP000464178"/>
    </source>
</evidence>
<sequence>MTEAEWFAGADPTQMFKAIWRNISERKLRLFTCACCRRIWHVLSDHLTRPAVELAERLADGAATESEWDRVYSALIHHASESTDPEYLQVNAALGATCSYLRRDYPRLITNGLRLACRAAATLDPETGAQKFPFPAAAQLLYEEARQADLMRDVFGNPFRPVPCAPDWRTSTVTALAHGIYEDRAFDRMPILADAFQDAGCDNTDVLDHCRGAAEHARGCWVVDLVLGKG</sequence>
<dbReference type="KEGG" id="gms:SOIL9_44550"/>
<organism evidence="1 2">
    <name type="scientific">Gemmata massiliana</name>
    <dbReference type="NCBI Taxonomy" id="1210884"/>
    <lineage>
        <taxon>Bacteria</taxon>
        <taxon>Pseudomonadati</taxon>
        <taxon>Planctomycetota</taxon>
        <taxon>Planctomycetia</taxon>
        <taxon>Gemmatales</taxon>
        <taxon>Gemmataceae</taxon>
        <taxon>Gemmata</taxon>
    </lineage>
</organism>
<protein>
    <submittedName>
        <fullName evidence="1">Uncharacterized protein</fullName>
    </submittedName>
</protein>
<evidence type="ECO:0000313" key="1">
    <source>
        <dbReference type="EMBL" id="VTR93259.1"/>
    </source>
</evidence>
<reference evidence="1 2" key="1">
    <citation type="submission" date="2019-05" db="EMBL/GenBank/DDBJ databases">
        <authorList>
            <consortium name="Science for Life Laboratories"/>
        </authorList>
    </citation>
    <scope>NUCLEOTIDE SEQUENCE [LARGE SCALE GENOMIC DNA]</scope>
    <source>
        <strain evidence="1">Soil9</strain>
    </source>
</reference>
<gene>
    <name evidence="1" type="ORF">SOIL9_44550</name>
</gene>
<proteinExistence type="predicted"/>
<dbReference type="EMBL" id="LR593886">
    <property type="protein sequence ID" value="VTR93259.1"/>
    <property type="molecule type" value="Genomic_DNA"/>
</dbReference>